<proteinExistence type="predicted"/>
<organism evidence="2 3">
    <name type="scientific">Promicromonospora vindobonensis</name>
    <dbReference type="NCBI Taxonomy" id="195748"/>
    <lineage>
        <taxon>Bacteria</taxon>
        <taxon>Bacillati</taxon>
        <taxon>Actinomycetota</taxon>
        <taxon>Actinomycetes</taxon>
        <taxon>Micrococcales</taxon>
        <taxon>Promicromonosporaceae</taxon>
        <taxon>Promicromonospora</taxon>
    </lineage>
</organism>
<evidence type="ECO:0000313" key="3">
    <source>
        <dbReference type="Proteomes" id="UP001597479"/>
    </source>
</evidence>
<feature type="region of interest" description="Disordered" evidence="1">
    <location>
        <begin position="41"/>
        <end position="66"/>
    </location>
</feature>
<evidence type="ECO:0000256" key="1">
    <source>
        <dbReference type="SAM" id="MobiDB-lite"/>
    </source>
</evidence>
<feature type="region of interest" description="Disordered" evidence="1">
    <location>
        <begin position="98"/>
        <end position="139"/>
    </location>
</feature>
<dbReference type="EMBL" id="JBHUOG010000001">
    <property type="protein sequence ID" value="MFD2793642.1"/>
    <property type="molecule type" value="Genomic_DNA"/>
</dbReference>
<feature type="compositionally biased region" description="Basic and acidic residues" evidence="1">
    <location>
        <begin position="41"/>
        <end position="50"/>
    </location>
</feature>
<name>A0ABW5VRQ3_9MICO</name>
<gene>
    <name evidence="2" type="ORF">ACFS27_08775</name>
</gene>
<keyword evidence="3" id="KW-1185">Reference proteome</keyword>
<evidence type="ECO:0000313" key="2">
    <source>
        <dbReference type="EMBL" id="MFD2793642.1"/>
    </source>
</evidence>
<dbReference type="RefSeq" id="WP_377182008.1">
    <property type="nucleotide sequence ID" value="NZ_JBHUOG010000001.1"/>
</dbReference>
<reference evidence="3" key="1">
    <citation type="journal article" date="2019" name="Int. J. Syst. Evol. Microbiol.">
        <title>The Global Catalogue of Microorganisms (GCM) 10K type strain sequencing project: providing services to taxonomists for standard genome sequencing and annotation.</title>
        <authorList>
            <consortium name="The Broad Institute Genomics Platform"/>
            <consortium name="The Broad Institute Genome Sequencing Center for Infectious Disease"/>
            <person name="Wu L."/>
            <person name="Ma J."/>
        </authorList>
    </citation>
    <scope>NUCLEOTIDE SEQUENCE [LARGE SCALE GENOMIC DNA]</scope>
    <source>
        <strain evidence="3">CCM 7044</strain>
    </source>
</reference>
<feature type="compositionally biased region" description="Basic residues" evidence="1">
    <location>
        <begin position="113"/>
        <end position="124"/>
    </location>
</feature>
<accession>A0ABW5VRQ3</accession>
<comment type="caution">
    <text evidence="2">The sequence shown here is derived from an EMBL/GenBank/DDBJ whole genome shotgun (WGS) entry which is preliminary data.</text>
</comment>
<dbReference type="Proteomes" id="UP001597479">
    <property type="component" value="Unassembled WGS sequence"/>
</dbReference>
<feature type="compositionally biased region" description="Basic residues" evidence="1">
    <location>
        <begin position="51"/>
        <end position="62"/>
    </location>
</feature>
<protein>
    <submittedName>
        <fullName evidence="2">Uncharacterized protein</fullName>
    </submittedName>
</protein>
<sequence>MTPGRTGHQRVDVGAGRCEQHVGAVHHGDGRDEQHPARVVVEPERADGFSHRTRGGQRVRHERRPEEMLVIEHPGCLVYTSRFVTRHSAELARDVGRHGAVTEGERKNDLQRQRGHRRASRIRSRCSQVWPPRVSPASN</sequence>
<feature type="compositionally biased region" description="Basic and acidic residues" evidence="1">
    <location>
        <begin position="103"/>
        <end position="112"/>
    </location>
</feature>